<evidence type="ECO:0000313" key="4">
    <source>
        <dbReference type="Proteomes" id="UP000000330"/>
    </source>
</evidence>
<dbReference type="KEGG" id="vg:10323139"/>
<comment type="similarity">
    <text evidence="1">Belongs to the Caudovirales head completion nuclease family.</text>
</comment>
<dbReference type="Proteomes" id="UP000000330">
    <property type="component" value="Segment"/>
</dbReference>
<dbReference type="InterPro" id="IPR014833">
    <property type="entry name" value="TnsA_N"/>
</dbReference>
<gene>
    <name evidence="3" type="primary">4</name>
    <name evidence="3" type="ORF">Acj133p152</name>
</gene>
<dbReference type="GO" id="GO:0004527">
    <property type="term" value="F:exonuclease activity"/>
    <property type="evidence" value="ECO:0007669"/>
    <property type="project" value="UniProtKB-UniRule"/>
</dbReference>
<keyword evidence="1" id="KW-0378">Hydrolase</keyword>
<dbReference type="GO" id="GO:0004519">
    <property type="term" value="F:endonuclease activity"/>
    <property type="evidence" value="ECO:0007669"/>
    <property type="project" value="UniProtKB-UniRule"/>
</dbReference>
<sequence length="156" mass="19012">MAYSGKYVVKNVHKYRGDYTKITYRSTWEKFMMEHLDSNPKVIQWNSECVIIPYFSTADGKKRRYFMDFYVKYRLEDNTIREFLYEVKPDKETRPPKPPLRMTKTTKTRYLNELYTFKVNKDKWLATMQFCEKNKYTFKILTEHNLKQFGFKGAVK</sequence>
<dbReference type="RefSeq" id="YP_004300733.1">
    <property type="nucleotide sequence ID" value="NC_015250.1"/>
</dbReference>
<dbReference type="GeneID" id="10323139"/>
<feature type="active site" evidence="1">
    <location>
        <position position="29"/>
    </location>
</feature>
<organism evidence="3 4">
    <name type="scientific">Acinetobacter phage 133</name>
    <dbReference type="NCBI Taxonomy" id="2919552"/>
    <lineage>
        <taxon>Viruses</taxon>
        <taxon>Duplodnaviria</taxon>
        <taxon>Heunggongvirae</taxon>
        <taxon>Uroviricota</taxon>
        <taxon>Caudoviricetes</taxon>
        <taxon>Pantevenvirales</taxon>
        <taxon>Straboviridae</taxon>
        <taxon>Tevenvirinae</taxon>
        <taxon>Centumtrigintavirus</taxon>
        <taxon>Centumtrigintavirus cv133</taxon>
        <taxon>Acinetobacter virus 133</taxon>
    </lineage>
</organism>
<feature type="domain" description="TnsA endonuclease N-terminal" evidence="2">
    <location>
        <begin position="39"/>
        <end position="143"/>
    </location>
</feature>
<dbReference type="InterPro" id="IPR046390">
    <property type="entry name" value="NUCL_HEAD_T4"/>
</dbReference>
<dbReference type="HAMAP" id="MF_04160">
    <property type="entry name" value="NUCL_HEAD_T4"/>
    <property type="match status" value="1"/>
</dbReference>
<proteinExistence type="inferred from homology"/>
<dbReference type="EMBL" id="HM114315">
    <property type="protein sequence ID" value="ADJ19467.1"/>
    <property type="molecule type" value="Genomic_DNA"/>
</dbReference>
<reference evidence="3 4" key="1">
    <citation type="journal article" date="2010" name="Virol. J.">
        <title>Genomes of the T4-related bacteriophages as windows on microbial genome evolution.</title>
        <authorList>
            <person name="Petrov V.M."/>
            <person name="Ratnayaka S."/>
            <person name="Nolan J.M."/>
            <person name="Miller E.S."/>
            <person name="Karam J.D."/>
        </authorList>
    </citation>
    <scope>NUCLEOTIDE SEQUENCE [LARGE SCALE GENOMIC DNA]</scope>
    <source>
        <strain evidence="3">Acj133</strain>
    </source>
</reference>
<protein>
    <recommendedName>
        <fullName evidence="1">Head completion nuclease</fullName>
        <ecNumber evidence="1">3.1.-.-</ecNumber>
    </recommendedName>
</protein>
<dbReference type="EC" id="3.1.-.-" evidence="1"/>
<evidence type="ECO:0000256" key="1">
    <source>
        <dbReference type="HAMAP-Rule" id="MF_04160"/>
    </source>
</evidence>
<evidence type="ECO:0000259" key="2">
    <source>
        <dbReference type="Pfam" id="PF08722"/>
    </source>
</evidence>
<keyword evidence="1" id="KW-0269">Exonuclease</keyword>
<feature type="active site" evidence="1">
    <location>
        <position position="68"/>
    </location>
</feature>
<feature type="active site" evidence="1">
    <location>
        <position position="88"/>
    </location>
</feature>
<keyword evidence="4" id="KW-1185">Reference proteome</keyword>
<comment type="function">
    <text evidence="1">During phage morphogenesis, plays an essential role in the head-tail joining step. The associated nuclease activity is essential for morphogenesis, possibly by cleaving packaged DNA to enable the joining of heads to tails. Displays both exo- and endonuclease activity.</text>
</comment>
<keyword evidence="1" id="KW-0540">Nuclease</keyword>
<evidence type="ECO:0000313" key="3">
    <source>
        <dbReference type="EMBL" id="ADJ19467.1"/>
    </source>
</evidence>
<dbReference type="Pfam" id="PF08722">
    <property type="entry name" value="Tn7_TnsA-like_N"/>
    <property type="match status" value="1"/>
</dbReference>
<keyword evidence="1" id="KW-0255">Endonuclease</keyword>
<accession>D9I686</accession>
<name>D9I686_9CAUD</name>